<dbReference type="InterPro" id="IPR001849">
    <property type="entry name" value="PH_domain"/>
</dbReference>
<protein>
    <recommendedName>
        <fullName evidence="18">PH domain leucine-rich repeat-containing protein phosphatase 2</fullName>
        <ecNumber evidence="5">3.1.3.16</ecNumber>
    </recommendedName>
    <alternativeName>
        <fullName evidence="19">PH domain leucine-rich repeat-containing protein phosphatase-like</fullName>
    </alternativeName>
</protein>
<keyword evidence="10" id="KW-0677">Repeat</keyword>
<evidence type="ECO:0000256" key="15">
    <source>
        <dbReference type="ARBA" id="ARBA00023242"/>
    </source>
</evidence>
<dbReference type="FunFam" id="3.60.40.10:FF:000003">
    <property type="entry name" value="PH domain and leucine-rich repeat protein phosphatase 1"/>
    <property type="match status" value="1"/>
</dbReference>
<dbReference type="SUPFAM" id="SSF52058">
    <property type="entry name" value="L domain-like"/>
    <property type="match status" value="2"/>
</dbReference>
<evidence type="ECO:0000256" key="14">
    <source>
        <dbReference type="ARBA" id="ARBA00023211"/>
    </source>
</evidence>
<keyword evidence="7" id="KW-0597">Phosphoprotein</keyword>
<dbReference type="Pfam" id="PF00560">
    <property type="entry name" value="LRR_1"/>
    <property type="match status" value="1"/>
</dbReference>
<keyword evidence="24" id="KW-1185">Reference proteome</keyword>
<evidence type="ECO:0000256" key="8">
    <source>
        <dbReference type="ARBA" id="ARBA00022614"/>
    </source>
</evidence>
<feature type="domain" description="PPM-type phosphatase" evidence="22">
    <location>
        <begin position="619"/>
        <end position="867"/>
    </location>
</feature>
<keyword evidence="14" id="KW-0464">Manganese</keyword>
<dbReference type="InterPro" id="IPR036457">
    <property type="entry name" value="PPM-type-like_dom_sf"/>
</dbReference>
<keyword evidence="15" id="KW-0539">Nucleus</keyword>
<dbReference type="EC" id="3.1.3.16" evidence="5"/>
<sequence length="1151" mass="126447">IVRKGKTQLHKWAERQVILCGTCLIVASVKDSLTGKMHILPLVGGKVEEVKRRQHCLMFSSAGSQAQTYFVNFDTLADYQRWHRQASKVVSQTVSLVDLSCYSLEAVPEYLFYSQDITHLNLRHNFMSLQGPGGLLNLPRFSQLKSLNLSHNRLGVFPECVCEILTLTELNLSCNSLRAIPVQIGNLQSLQTLSLDGNHLSSLPEEMGGLFQLNSLGLSFNSFSHVPAVLERLSAVDKLAMAGNRVESLDLCTLVRMSHLKNIDLRLNGLRWVKSENLEVVSQVTQLDLRDNCLESLDLSSVCNLETLHCQRNQLGTLTLSGFTLRMLHASSNRESNRASSSYRNLLEYLPDWVCDCRKIEMLDITRNLLSELPSRLLNSLSLRKLLTGCNRLQRVPELLDHVPLEALDLQHNMLAELPESLFLKALNLKYLNVSANALESIPPSSQSEESLSTLQELYLTGNNLSENCGALLVGHQNLRILHIAYNQLLSFPASKLSKLELLEELNLSGNNLKTIPSTVSSCKRLHTLIAHSNHISVFPEILNLPEIKLVDLSCNELTEIQLPDSLPASLQELDLTGNSSLMLEHKTLNLFSHITTLKLDQKSTTTAGDSLSASTPWKHGYSEMSGQRNKLCVSVLAVDHFRDSVEACYGIFDGDRNEEVPRLLQCTMGDVLCEELQHSSVDSVYMCNTFLTSHRKLGMAGQKLGASGLLCYIHRETSDPGASFSLTVANVGTCQAVLCRNGQPVPLSKVYSLENCTEEMERVKVSKAIITEDNKVSGVTCCSRLLGCSYLSPWVLPKPWVHTEPLCSQDEFLILGNRALFERVSYQEAVCTVQAVRDPRAAAKKLCSLAQSYGCKDNIGAVVVSLHIGEDSCTCEPPVTTTEPRGPAPAPVPASVIPGPSDPATNLSSSSGIVTEFSSETSASEIGSEAGSTASDEHPSSGTVTRPERRCSLHPATTLCGLFQQQPSSTTFSSNQSDNGLDSDDEAPLEGVISNGSKLEVEVDIHCCAFQLRSGPHESPRDSDFEKRGFDHPSGKMRRQNSVVVSATNGCLLAVCGREIADLKKSPSTSSLFGKKLSNGSVVAPEDSHNLIEVALEAPKKKSGYFTAPAQQDPEDQLIVPPSLEQEVREQRHSLELPTSWLCFRREFDS</sequence>
<evidence type="ECO:0000256" key="3">
    <source>
        <dbReference type="ARBA" id="ARBA00004170"/>
    </source>
</evidence>
<evidence type="ECO:0000256" key="9">
    <source>
        <dbReference type="ARBA" id="ARBA00022723"/>
    </source>
</evidence>
<evidence type="ECO:0000256" key="5">
    <source>
        <dbReference type="ARBA" id="ARBA00013081"/>
    </source>
</evidence>
<reference evidence="23" key="2">
    <citation type="submission" date="2025-08" db="UniProtKB">
        <authorList>
            <consortium name="Ensembl"/>
        </authorList>
    </citation>
    <scope>IDENTIFICATION</scope>
</reference>
<gene>
    <name evidence="23" type="primary">PHLPP2</name>
</gene>
<dbReference type="InterPro" id="IPR003591">
    <property type="entry name" value="Leu-rich_rpt_typical-subtyp"/>
</dbReference>
<feature type="compositionally biased region" description="Low complexity" evidence="20">
    <location>
        <begin position="876"/>
        <end position="886"/>
    </location>
</feature>
<evidence type="ECO:0000256" key="18">
    <source>
        <dbReference type="ARBA" id="ARBA00072392"/>
    </source>
</evidence>
<dbReference type="Ensembl" id="ENSONIT00000047622.1">
    <property type="protein sequence ID" value="ENSONIP00000033091.1"/>
    <property type="gene ID" value="ENSONIG00000005888.2"/>
</dbReference>
<dbReference type="GO" id="GO:0016020">
    <property type="term" value="C:membrane"/>
    <property type="evidence" value="ECO:0007669"/>
    <property type="project" value="UniProtKB-SubCell"/>
</dbReference>
<keyword evidence="13" id="KW-0472">Membrane</keyword>
<evidence type="ECO:0000313" key="24">
    <source>
        <dbReference type="Proteomes" id="UP000005207"/>
    </source>
</evidence>
<evidence type="ECO:0000313" key="23">
    <source>
        <dbReference type="Ensembl" id="ENSONIP00000033091.1"/>
    </source>
</evidence>
<comment type="cofactor">
    <cofactor evidence="1">
        <name>Mn(2+)</name>
        <dbReference type="ChEBI" id="CHEBI:29035"/>
    </cofactor>
</comment>
<evidence type="ECO:0000256" key="2">
    <source>
        <dbReference type="ARBA" id="ARBA00004123"/>
    </source>
</evidence>
<evidence type="ECO:0000256" key="19">
    <source>
        <dbReference type="ARBA" id="ARBA00078933"/>
    </source>
</evidence>
<evidence type="ECO:0000259" key="21">
    <source>
        <dbReference type="PROSITE" id="PS50003"/>
    </source>
</evidence>
<feature type="compositionally biased region" description="Low complexity" evidence="20">
    <location>
        <begin position="965"/>
        <end position="978"/>
    </location>
</feature>
<feature type="region of interest" description="Disordered" evidence="20">
    <location>
        <begin position="1015"/>
        <end position="1038"/>
    </location>
</feature>
<evidence type="ECO:0000256" key="4">
    <source>
        <dbReference type="ARBA" id="ARBA00004496"/>
    </source>
</evidence>
<dbReference type="FunFam" id="3.80.10.10:FF:000027">
    <property type="entry name" value="PH domain and leucine rich repeat protein phosphatase 2"/>
    <property type="match status" value="1"/>
</dbReference>
<dbReference type="GO" id="GO:0004722">
    <property type="term" value="F:protein serine/threonine phosphatase activity"/>
    <property type="evidence" value="ECO:0007669"/>
    <property type="project" value="UniProtKB-EC"/>
</dbReference>
<dbReference type="PANTHER" id="PTHR48051:SF43">
    <property type="entry name" value="PH DOMAIN AND LEUCINE RICH REPEAT PROTEIN PHOSPHATASE 1"/>
    <property type="match status" value="1"/>
</dbReference>
<organism evidence="23 24">
    <name type="scientific">Oreochromis niloticus</name>
    <name type="common">Nile tilapia</name>
    <name type="synonym">Tilapia nilotica</name>
    <dbReference type="NCBI Taxonomy" id="8128"/>
    <lineage>
        <taxon>Eukaryota</taxon>
        <taxon>Metazoa</taxon>
        <taxon>Chordata</taxon>
        <taxon>Craniata</taxon>
        <taxon>Vertebrata</taxon>
        <taxon>Euteleostomi</taxon>
        <taxon>Actinopterygii</taxon>
        <taxon>Neopterygii</taxon>
        <taxon>Teleostei</taxon>
        <taxon>Neoteleostei</taxon>
        <taxon>Acanthomorphata</taxon>
        <taxon>Ovalentaria</taxon>
        <taxon>Cichlomorphae</taxon>
        <taxon>Cichliformes</taxon>
        <taxon>Cichlidae</taxon>
        <taxon>African cichlids</taxon>
        <taxon>Pseudocrenilabrinae</taxon>
        <taxon>Oreochromini</taxon>
        <taxon>Oreochromis</taxon>
    </lineage>
</organism>
<keyword evidence="12" id="KW-0904">Protein phosphatase</keyword>
<dbReference type="GeneTree" id="ENSGT00940000159841"/>
<dbReference type="Proteomes" id="UP000005207">
    <property type="component" value="Linkage group LG1"/>
</dbReference>
<comment type="function">
    <text evidence="17">Protein phosphatase involved in regulation of Akt and PKC signaling. Mediates dephosphorylation in the C-terminal domain hydrophobic motif of members of the AGC Ser/Thr protein kinase family; specifically acts on 'Ser-473' of AKT1, 'Ser-660' of PRKCB isoform beta-II and 'Ser-657' of PRKCA. Akt regulates the balance between cell survival and apoptosis through a cascade that primarily alters the function of transcription factors that regulate pro- and antiapoptotic genes. Dephosphorylation of 'Ser-473' of Akt triggers apoptosis and decreases cell proliferation. Also controls the phosphorylation of AKT3. Dephosphorylates STK4 on 'Thr-387' leading to STK4 activation and apoptosis. Dephosphorylates RPS6KB1 and is involved in regulation of cap-dependent translation. Inhibits cancer cell proliferation and may act as a tumor suppressor. Dephosphorylation of PRKCA and PRKCB leads to their destabilization and degradation. Dephosphorylates RAF1 inhibiting its kinase activity.</text>
</comment>
<dbReference type="AlphaFoldDB" id="A0A669BC63"/>
<comment type="subcellular location">
    <subcellularLocation>
        <location evidence="4">Cytoplasm</location>
    </subcellularLocation>
    <subcellularLocation>
        <location evidence="3">Membrane</location>
        <topology evidence="3">Peripheral membrane protein</topology>
    </subcellularLocation>
    <subcellularLocation>
        <location evidence="2">Nucleus</location>
    </subcellularLocation>
</comment>
<reference evidence="23" key="3">
    <citation type="submission" date="2025-09" db="UniProtKB">
        <authorList>
            <consortium name="Ensembl"/>
        </authorList>
    </citation>
    <scope>IDENTIFICATION</scope>
</reference>
<evidence type="ECO:0000256" key="1">
    <source>
        <dbReference type="ARBA" id="ARBA00001936"/>
    </source>
</evidence>
<feature type="domain" description="PH" evidence="21">
    <location>
        <begin position="1"/>
        <end position="91"/>
    </location>
</feature>
<dbReference type="InterPro" id="IPR032675">
    <property type="entry name" value="LRR_dom_sf"/>
</dbReference>
<evidence type="ECO:0000256" key="16">
    <source>
        <dbReference type="ARBA" id="ARBA00048336"/>
    </source>
</evidence>
<dbReference type="SUPFAM" id="SSF81606">
    <property type="entry name" value="PP2C-like"/>
    <property type="match status" value="1"/>
</dbReference>
<dbReference type="Pfam" id="PF13855">
    <property type="entry name" value="LRR_8"/>
    <property type="match status" value="3"/>
</dbReference>
<keyword evidence="9" id="KW-0479">Metal-binding</keyword>
<evidence type="ECO:0000256" key="7">
    <source>
        <dbReference type="ARBA" id="ARBA00022553"/>
    </source>
</evidence>
<proteinExistence type="predicted"/>
<dbReference type="Gene3D" id="3.80.10.10">
    <property type="entry name" value="Ribonuclease Inhibitor"/>
    <property type="match status" value="4"/>
</dbReference>
<dbReference type="PANTHER" id="PTHR48051">
    <property type="match status" value="1"/>
</dbReference>
<evidence type="ECO:0000256" key="20">
    <source>
        <dbReference type="SAM" id="MobiDB-lite"/>
    </source>
</evidence>
<feature type="region of interest" description="Disordered" evidence="20">
    <location>
        <begin position="876"/>
        <end position="950"/>
    </location>
</feature>
<dbReference type="GO" id="GO:0046872">
    <property type="term" value="F:metal ion binding"/>
    <property type="evidence" value="ECO:0007669"/>
    <property type="project" value="UniProtKB-KW"/>
</dbReference>
<dbReference type="PROSITE" id="PS50003">
    <property type="entry name" value="PH_DOMAIN"/>
    <property type="match status" value="1"/>
</dbReference>
<dbReference type="InterPro" id="IPR001611">
    <property type="entry name" value="Leu-rich_rpt"/>
</dbReference>
<dbReference type="GO" id="GO:0005634">
    <property type="term" value="C:nucleus"/>
    <property type="evidence" value="ECO:0007669"/>
    <property type="project" value="UniProtKB-SubCell"/>
</dbReference>
<evidence type="ECO:0000256" key="6">
    <source>
        <dbReference type="ARBA" id="ARBA00022490"/>
    </source>
</evidence>
<keyword evidence="11" id="KW-0378">Hydrolase</keyword>
<feature type="region of interest" description="Disordered" evidence="20">
    <location>
        <begin position="965"/>
        <end position="992"/>
    </location>
</feature>
<dbReference type="CDD" id="cd00143">
    <property type="entry name" value="PP2Cc"/>
    <property type="match status" value="1"/>
</dbReference>
<evidence type="ECO:0000256" key="17">
    <source>
        <dbReference type="ARBA" id="ARBA00058248"/>
    </source>
</evidence>
<reference evidence="24" key="1">
    <citation type="submission" date="2012-01" db="EMBL/GenBank/DDBJ databases">
        <title>The Genome Sequence of Oreochromis niloticus (Nile Tilapia).</title>
        <authorList>
            <consortium name="Broad Institute Genome Assembly Team"/>
            <consortium name="Broad Institute Sequencing Platform"/>
            <person name="Di Palma F."/>
            <person name="Johnson J."/>
            <person name="Lander E.S."/>
            <person name="Lindblad-Toh K."/>
        </authorList>
    </citation>
    <scope>NUCLEOTIDE SEQUENCE [LARGE SCALE GENOMIC DNA]</scope>
</reference>
<dbReference type="PROSITE" id="PS51450">
    <property type="entry name" value="LRR"/>
    <property type="match status" value="4"/>
</dbReference>
<dbReference type="SMART" id="SM00332">
    <property type="entry name" value="PP2Cc"/>
    <property type="match status" value="1"/>
</dbReference>
<dbReference type="SMART" id="SM00369">
    <property type="entry name" value="LRR_TYP"/>
    <property type="match status" value="11"/>
</dbReference>
<keyword evidence="8" id="KW-0433">Leucine-rich repeat</keyword>
<dbReference type="FunFam" id="3.80.10.10:FF:000120">
    <property type="entry name" value="PH domain and leucine rich repeat protein phosphatase 2"/>
    <property type="match status" value="1"/>
</dbReference>
<comment type="catalytic activity">
    <reaction evidence="16">
        <text>O-phospho-L-threonyl-[protein] + H2O = L-threonyl-[protein] + phosphate</text>
        <dbReference type="Rhea" id="RHEA:47004"/>
        <dbReference type="Rhea" id="RHEA-COMP:11060"/>
        <dbReference type="Rhea" id="RHEA-COMP:11605"/>
        <dbReference type="ChEBI" id="CHEBI:15377"/>
        <dbReference type="ChEBI" id="CHEBI:30013"/>
        <dbReference type="ChEBI" id="CHEBI:43474"/>
        <dbReference type="ChEBI" id="CHEBI:61977"/>
        <dbReference type="EC" id="3.1.3.16"/>
    </reaction>
</comment>
<dbReference type="PROSITE" id="PS51746">
    <property type="entry name" value="PPM_2"/>
    <property type="match status" value="1"/>
</dbReference>
<dbReference type="SMART" id="SM00364">
    <property type="entry name" value="LRR_BAC"/>
    <property type="match status" value="10"/>
</dbReference>
<name>A0A669BC63_ORENI</name>
<dbReference type="InterPro" id="IPR050216">
    <property type="entry name" value="LRR_domain-containing"/>
</dbReference>
<feature type="compositionally biased region" description="Basic and acidic residues" evidence="20">
    <location>
        <begin position="1016"/>
        <end position="1035"/>
    </location>
</feature>
<dbReference type="Pfam" id="PF00481">
    <property type="entry name" value="PP2C"/>
    <property type="match status" value="1"/>
</dbReference>
<evidence type="ECO:0000259" key="22">
    <source>
        <dbReference type="PROSITE" id="PS51746"/>
    </source>
</evidence>
<evidence type="ECO:0000256" key="11">
    <source>
        <dbReference type="ARBA" id="ARBA00022801"/>
    </source>
</evidence>
<evidence type="ECO:0000256" key="12">
    <source>
        <dbReference type="ARBA" id="ARBA00022912"/>
    </source>
</evidence>
<dbReference type="InterPro" id="IPR001932">
    <property type="entry name" value="PPM-type_phosphatase-like_dom"/>
</dbReference>
<accession>A0A669BC63</accession>
<evidence type="ECO:0000256" key="10">
    <source>
        <dbReference type="ARBA" id="ARBA00022737"/>
    </source>
</evidence>
<dbReference type="Gene3D" id="3.60.40.10">
    <property type="entry name" value="PPM-type phosphatase domain"/>
    <property type="match status" value="1"/>
</dbReference>
<evidence type="ECO:0000256" key="13">
    <source>
        <dbReference type="ARBA" id="ARBA00023136"/>
    </source>
</evidence>
<dbReference type="GO" id="GO:0005737">
    <property type="term" value="C:cytoplasm"/>
    <property type="evidence" value="ECO:0007669"/>
    <property type="project" value="UniProtKB-SubCell"/>
</dbReference>
<feature type="compositionally biased region" description="Polar residues" evidence="20">
    <location>
        <begin position="904"/>
        <end position="945"/>
    </location>
</feature>
<keyword evidence="6" id="KW-0963">Cytoplasm</keyword>